<proteinExistence type="predicted"/>
<evidence type="ECO:0000313" key="3">
    <source>
        <dbReference type="Proteomes" id="UP001275440"/>
    </source>
</evidence>
<dbReference type="Pfam" id="PF04314">
    <property type="entry name" value="PCuAC"/>
    <property type="match status" value="1"/>
</dbReference>
<evidence type="ECO:0008006" key="4">
    <source>
        <dbReference type="Google" id="ProtNLM"/>
    </source>
</evidence>
<evidence type="ECO:0000313" key="2">
    <source>
        <dbReference type="EMBL" id="MDV2477003.1"/>
    </source>
</evidence>
<feature type="chain" id="PRO_5046118361" description="Lipoprotein LpqE" evidence="1">
    <location>
        <begin position="30"/>
        <end position="210"/>
    </location>
</feature>
<dbReference type="RefSeq" id="WP_072809410.1">
    <property type="nucleotide sequence ID" value="NZ_JAHWLX010000017.1"/>
</dbReference>
<feature type="signal peptide" evidence="1">
    <location>
        <begin position="1"/>
        <end position="29"/>
    </location>
</feature>
<accession>A0ABU3WSV6</accession>
<comment type="caution">
    <text evidence="2">The sequence shown here is derived from an EMBL/GenBank/DDBJ whole genome shotgun (WGS) entry which is preliminary data.</text>
</comment>
<protein>
    <recommendedName>
        <fullName evidence="4">Lipoprotein LpqE</fullName>
    </recommendedName>
</protein>
<dbReference type="Gene3D" id="2.60.40.1890">
    <property type="entry name" value="PCu(A)C copper chaperone"/>
    <property type="match status" value="1"/>
</dbReference>
<reference evidence="2 3" key="1">
    <citation type="submission" date="2019-10" db="EMBL/GenBank/DDBJ databases">
        <title>Draft Genome Assembly of Rhodococcus zopfii DSM44189.</title>
        <authorList>
            <person name="Sutton J.M."/>
            <person name="Akob D.M."/>
            <person name="Bushman T.J."/>
        </authorList>
    </citation>
    <scope>NUCLEOTIDE SEQUENCE [LARGE SCALE GENOMIC DNA]</scope>
    <source>
        <strain evidence="2 3">DSM 44189</strain>
    </source>
</reference>
<sequence length="210" mass="20932">MTALNAPTRRVATALALAAGAALTLSACGAGQISQTATQVAAINGNGGNVGQIALRNVHVIYPNSEEFSLEPGGKAALGFSIVNLDPYTADTLTGISTDFAAAATGADALTIPAGGSVVAGLPPAEAAEAQELVVDESPKPAGDEEEPDTSVPVAVELTGLKEGVRPGLTIPVTFTFAEAGDVTISVPVDAGPVLERHESDKSPVVAEGH</sequence>
<dbReference type="EMBL" id="WBMO01000001">
    <property type="protein sequence ID" value="MDV2477003.1"/>
    <property type="molecule type" value="Genomic_DNA"/>
</dbReference>
<gene>
    <name evidence="2" type="ORF">F8M49_19770</name>
</gene>
<keyword evidence="1" id="KW-0732">Signal</keyword>
<dbReference type="Proteomes" id="UP001275440">
    <property type="component" value="Unassembled WGS sequence"/>
</dbReference>
<dbReference type="InterPro" id="IPR036182">
    <property type="entry name" value="PCuAC_sf"/>
</dbReference>
<organism evidence="2 3">
    <name type="scientific">Rhodococcus zopfii</name>
    <dbReference type="NCBI Taxonomy" id="43772"/>
    <lineage>
        <taxon>Bacteria</taxon>
        <taxon>Bacillati</taxon>
        <taxon>Actinomycetota</taxon>
        <taxon>Actinomycetes</taxon>
        <taxon>Mycobacteriales</taxon>
        <taxon>Nocardiaceae</taxon>
        <taxon>Rhodococcus</taxon>
    </lineage>
</organism>
<name>A0ABU3WSV6_9NOCA</name>
<dbReference type="InterPro" id="IPR007410">
    <property type="entry name" value="LpqE-like"/>
</dbReference>
<evidence type="ECO:0000256" key="1">
    <source>
        <dbReference type="SAM" id="SignalP"/>
    </source>
</evidence>
<keyword evidence="3" id="KW-1185">Reference proteome</keyword>